<keyword evidence="8" id="KW-0547">Nucleotide-binding</keyword>
<comment type="caution">
    <text evidence="13">The sequence shown here is derived from an EMBL/GenBank/DDBJ whole genome shotgun (WGS) entry which is preliminary data.</text>
</comment>
<dbReference type="PANTHER" id="PTHR23033:SF47">
    <property type="entry name" value="APPLE DOMAIN-CONTAINING PROTEIN-RELATED"/>
    <property type="match status" value="1"/>
</dbReference>
<dbReference type="EC" id="2.4.1.122" evidence="4"/>
<dbReference type="PANTHER" id="PTHR23033">
    <property type="entry name" value="BETA1,3-GALACTOSYLTRANSFERASE"/>
    <property type="match status" value="1"/>
</dbReference>
<dbReference type="OMA" id="PMQIGET"/>
<evidence type="ECO:0000256" key="8">
    <source>
        <dbReference type="ARBA" id="ARBA00022741"/>
    </source>
</evidence>
<dbReference type="InterPro" id="IPR003378">
    <property type="entry name" value="Fringe-like_glycosylTrfase"/>
</dbReference>
<protein>
    <recommendedName>
        <fullName evidence="4">N-acetylgalactosaminide beta-1,3-galactosyltransferase</fullName>
        <ecNumber evidence="4">2.4.1.122</ecNumber>
    </recommendedName>
</protein>
<evidence type="ECO:0000256" key="9">
    <source>
        <dbReference type="ARBA" id="ARBA00022968"/>
    </source>
</evidence>
<evidence type="ECO:0000256" key="10">
    <source>
        <dbReference type="ARBA" id="ARBA00022989"/>
    </source>
</evidence>
<evidence type="ECO:0000256" key="2">
    <source>
        <dbReference type="ARBA" id="ARBA00004922"/>
    </source>
</evidence>
<keyword evidence="7" id="KW-0812">Transmembrane</keyword>
<dbReference type="GO" id="GO:0000166">
    <property type="term" value="F:nucleotide binding"/>
    <property type="evidence" value="ECO:0007669"/>
    <property type="project" value="UniProtKB-KW"/>
</dbReference>
<dbReference type="Pfam" id="PF02434">
    <property type="entry name" value="Fringe"/>
    <property type="match status" value="1"/>
</dbReference>
<sequence>MTDTSPEQDFAKTNEAKLPHLMIMASPIPPLGIQNCSRCPTYTYTVSPAKGHWKRCSYRTTRGFQRMLTWLCGTAITLFILSKLHDRQTSREDASIDLQVPGSIQHEEDGVVRNTDEVTFEENAQVPLAPLTPTTYKGRPKPPGADKILLIIKTGATVLWDRIPIHLATSLRDGSVPNFLIYSDQEDTVAGVQIYDALVNVSPHYKTHHRDFELYRHQVALRTGGPGKTTIFKGDIGKAGWRLDKYKFVPALVDAYKRYPDMEWYVMVDCDTYIIWQNLVRWLNTLNSSEAIYTGAPTWTDKQLFAHGGAGIIMSKALLKATVATPEYDQHRWEGEKTSFGDHVLAKSFKDLGFGFWRSETMKLIFQREPPDMVTYREDRWCRPIMTLHHLDAREMGMLYEFEKAMMPEEGYIKYADIYDYFIAHQLTPELPSWDNNARSVKYRRSDPTPNDPPDRAPWYDKENCRTACEAWERCLAWRWEEGYCALGDFVQFGKGREGVVSGFMVGRIGECELFIFSYISYCCVVSYH</sequence>
<evidence type="ECO:0000256" key="1">
    <source>
        <dbReference type="ARBA" id="ARBA00004606"/>
    </source>
</evidence>
<keyword evidence="14" id="KW-1185">Reference proteome</keyword>
<evidence type="ECO:0000256" key="5">
    <source>
        <dbReference type="ARBA" id="ARBA00022676"/>
    </source>
</evidence>
<evidence type="ECO:0000256" key="11">
    <source>
        <dbReference type="ARBA" id="ARBA00023136"/>
    </source>
</evidence>
<evidence type="ECO:0000256" key="7">
    <source>
        <dbReference type="ARBA" id="ARBA00022692"/>
    </source>
</evidence>
<dbReference type="GO" id="GO:0016263">
    <property type="term" value="F:glycoprotein-N-acetylgalactosamine 3-beta-galactosyltransferase activity"/>
    <property type="evidence" value="ECO:0007669"/>
    <property type="project" value="UniProtKB-EC"/>
</dbReference>
<reference evidence="13 14" key="1">
    <citation type="journal article" date="2011" name="J. Gen. Appl. Microbiol.">
        <title>Draft genome sequencing of the enigmatic yeast Saitoella complicata.</title>
        <authorList>
            <person name="Nishida H."/>
            <person name="Hamamoto M."/>
            <person name="Sugiyama J."/>
        </authorList>
    </citation>
    <scope>NUCLEOTIDE SEQUENCE [LARGE SCALE GENOMIC DNA]</scope>
    <source>
        <strain evidence="13 14">NRRL Y-17804</strain>
    </source>
</reference>
<dbReference type="InterPro" id="IPR026050">
    <property type="entry name" value="C1GALT1/C1GALT1_chp1"/>
</dbReference>
<feature type="domain" description="Fringe-like glycosyltransferase" evidence="12">
    <location>
        <begin position="261"/>
        <end position="322"/>
    </location>
</feature>
<keyword evidence="9" id="KW-0735">Signal-anchor</keyword>
<name>A0A0E9NSD3_SAICN</name>
<dbReference type="EMBL" id="BACD03000066">
    <property type="protein sequence ID" value="GAO52350.1"/>
    <property type="molecule type" value="Genomic_DNA"/>
</dbReference>
<gene>
    <name evidence="13" type="ORF">G7K_6428-t1</name>
</gene>
<dbReference type="Gene3D" id="3.90.550.50">
    <property type="match status" value="1"/>
</dbReference>
<proteinExistence type="inferred from homology"/>
<dbReference type="Proteomes" id="UP000033140">
    <property type="component" value="Unassembled WGS sequence"/>
</dbReference>
<organism evidence="13 14">
    <name type="scientific">Saitoella complicata (strain BCRC 22490 / CBS 7301 / JCM 7358 / NBRC 10748 / NRRL Y-17804)</name>
    <dbReference type="NCBI Taxonomy" id="698492"/>
    <lineage>
        <taxon>Eukaryota</taxon>
        <taxon>Fungi</taxon>
        <taxon>Dikarya</taxon>
        <taxon>Ascomycota</taxon>
        <taxon>Taphrinomycotina</taxon>
        <taxon>Taphrinomycotina incertae sedis</taxon>
        <taxon>Saitoella</taxon>
    </lineage>
</organism>
<comment type="similarity">
    <text evidence="3">Belongs to the glycosyltransferase 31 family. Beta3-Gal-T subfamily.</text>
</comment>
<dbReference type="AlphaFoldDB" id="A0A0E9NSD3"/>
<evidence type="ECO:0000259" key="12">
    <source>
        <dbReference type="Pfam" id="PF02434"/>
    </source>
</evidence>
<keyword evidence="11" id="KW-0472">Membrane</keyword>
<evidence type="ECO:0000313" key="13">
    <source>
        <dbReference type="EMBL" id="GAO52350.1"/>
    </source>
</evidence>
<evidence type="ECO:0000256" key="3">
    <source>
        <dbReference type="ARBA" id="ARBA00006462"/>
    </source>
</evidence>
<dbReference type="GO" id="GO:0016020">
    <property type="term" value="C:membrane"/>
    <property type="evidence" value="ECO:0007669"/>
    <property type="project" value="UniProtKB-SubCell"/>
</dbReference>
<evidence type="ECO:0000256" key="6">
    <source>
        <dbReference type="ARBA" id="ARBA00022679"/>
    </source>
</evidence>
<keyword evidence="10" id="KW-1133">Transmembrane helix</keyword>
<evidence type="ECO:0000313" key="14">
    <source>
        <dbReference type="Proteomes" id="UP000033140"/>
    </source>
</evidence>
<reference evidence="13 14" key="2">
    <citation type="journal article" date="2014" name="J. Gen. Appl. Microbiol.">
        <title>The early diverging ascomycetous budding yeast Saitoella complicata has three histone deacetylases belonging to the Clr6, Hos2, and Rpd3 lineages.</title>
        <authorList>
            <person name="Nishida H."/>
            <person name="Matsumoto T."/>
            <person name="Kondo S."/>
            <person name="Hamamoto M."/>
            <person name="Yoshikawa H."/>
        </authorList>
    </citation>
    <scope>NUCLEOTIDE SEQUENCE [LARGE SCALE GENOMIC DNA]</scope>
    <source>
        <strain evidence="13 14">NRRL Y-17804</strain>
    </source>
</reference>
<keyword evidence="5" id="KW-0328">Glycosyltransferase</keyword>
<reference evidence="13 14" key="3">
    <citation type="journal article" date="2015" name="Genome Announc.">
        <title>Draft Genome Sequence of the Archiascomycetous Yeast Saitoella complicata.</title>
        <authorList>
            <person name="Yamauchi K."/>
            <person name="Kondo S."/>
            <person name="Hamamoto M."/>
            <person name="Takahashi Y."/>
            <person name="Ogura Y."/>
            <person name="Hayashi T."/>
            <person name="Nishida H."/>
        </authorList>
    </citation>
    <scope>NUCLEOTIDE SEQUENCE [LARGE SCALE GENOMIC DNA]</scope>
    <source>
        <strain evidence="13 14">NRRL Y-17804</strain>
    </source>
</reference>
<evidence type="ECO:0000256" key="4">
    <source>
        <dbReference type="ARBA" id="ARBA00012557"/>
    </source>
</evidence>
<comment type="subcellular location">
    <subcellularLocation>
        <location evidence="1">Membrane</location>
        <topology evidence="1">Single-pass type II membrane protein</topology>
    </subcellularLocation>
</comment>
<accession>A0A0E9NSD3</accession>
<comment type="pathway">
    <text evidence="2">Protein modification; protein glycosylation.</text>
</comment>
<keyword evidence="6" id="KW-0808">Transferase</keyword>
<dbReference type="STRING" id="698492.A0A0E9NSD3"/>